<dbReference type="GO" id="GO:0030198">
    <property type="term" value="P:extracellular matrix organization"/>
    <property type="evidence" value="ECO:0007669"/>
    <property type="project" value="TreeGrafter"/>
</dbReference>
<dbReference type="InterPro" id="IPR024079">
    <property type="entry name" value="MetalloPept_cat_dom_sf"/>
</dbReference>
<dbReference type="GO" id="GO:0008270">
    <property type="term" value="F:zinc ion binding"/>
    <property type="evidence" value="ECO:0007669"/>
    <property type="project" value="InterPro"/>
</dbReference>
<dbReference type="Pfam" id="PF00413">
    <property type="entry name" value="Peptidase_M10"/>
    <property type="match status" value="1"/>
</dbReference>
<evidence type="ECO:0000256" key="4">
    <source>
        <dbReference type="ARBA" id="ARBA00022833"/>
    </source>
</evidence>
<evidence type="ECO:0000259" key="5">
    <source>
        <dbReference type="Pfam" id="PF00413"/>
    </source>
</evidence>
<evidence type="ECO:0000256" key="3">
    <source>
        <dbReference type="ARBA" id="ARBA00022801"/>
    </source>
</evidence>
<keyword evidence="1" id="KW-0645">Protease</keyword>
<dbReference type="PANTHER" id="PTHR10201:SF309">
    <property type="entry name" value="PEPTIDASE METALLOPEPTIDASE DOMAIN-CONTAINING PROTEIN"/>
    <property type="match status" value="1"/>
</dbReference>
<keyword evidence="4" id="KW-0862">Zinc</keyword>
<proteinExistence type="predicted"/>
<dbReference type="GO" id="GO:0006508">
    <property type="term" value="P:proteolysis"/>
    <property type="evidence" value="ECO:0007669"/>
    <property type="project" value="UniProtKB-KW"/>
</dbReference>
<evidence type="ECO:0000313" key="6">
    <source>
        <dbReference type="WBParaSite" id="ASIM_0002005401-mRNA-1"/>
    </source>
</evidence>
<dbReference type="AlphaFoldDB" id="A0A0M3KGE1"/>
<evidence type="ECO:0000256" key="2">
    <source>
        <dbReference type="ARBA" id="ARBA00022723"/>
    </source>
</evidence>
<sequence length="105" mass="11924">LRFQYKSRGHVHIELLFARRAHGDGEPFDGKGQILAHAFFPRFGGDVHFDEEELWSPNKRIEDDEDEPDICADATIDAITIIGNGSAYAFKGIIQLNLRHFHAFS</sequence>
<dbReference type="GO" id="GO:0031012">
    <property type="term" value="C:extracellular matrix"/>
    <property type="evidence" value="ECO:0007669"/>
    <property type="project" value="InterPro"/>
</dbReference>
<dbReference type="SUPFAM" id="SSF55486">
    <property type="entry name" value="Metalloproteases ('zincins'), catalytic domain"/>
    <property type="match status" value="1"/>
</dbReference>
<dbReference type="GO" id="GO:0030574">
    <property type="term" value="P:collagen catabolic process"/>
    <property type="evidence" value="ECO:0007669"/>
    <property type="project" value="TreeGrafter"/>
</dbReference>
<dbReference type="InterPro" id="IPR001818">
    <property type="entry name" value="Pept_M10_metallopeptidase"/>
</dbReference>
<keyword evidence="2" id="KW-0479">Metal-binding</keyword>
<evidence type="ECO:0000256" key="1">
    <source>
        <dbReference type="ARBA" id="ARBA00022670"/>
    </source>
</evidence>
<dbReference type="WBParaSite" id="ASIM_0002005401-mRNA-1">
    <property type="protein sequence ID" value="ASIM_0002005401-mRNA-1"/>
    <property type="gene ID" value="ASIM_0002005401"/>
</dbReference>
<organism evidence="6">
    <name type="scientific">Anisakis simplex</name>
    <name type="common">Herring worm</name>
    <dbReference type="NCBI Taxonomy" id="6269"/>
    <lineage>
        <taxon>Eukaryota</taxon>
        <taxon>Metazoa</taxon>
        <taxon>Ecdysozoa</taxon>
        <taxon>Nematoda</taxon>
        <taxon>Chromadorea</taxon>
        <taxon>Rhabditida</taxon>
        <taxon>Spirurina</taxon>
        <taxon>Ascaridomorpha</taxon>
        <taxon>Ascaridoidea</taxon>
        <taxon>Anisakidae</taxon>
        <taxon>Anisakis</taxon>
        <taxon>Anisakis simplex complex</taxon>
    </lineage>
</organism>
<dbReference type="GO" id="GO:0004222">
    <property type="term" value="F:metalloendopeptidase activity"/>
    <property type="evidence" value="ECO:0007669"/>
    <property type="project" value="InterPro"/>
</dbReference>
<accession>A0A0M3KGE1</accession>
<protein>
    <submittedName>
        <fullName evidence="6">Peptidase_M10 domain-containing protein</fullName>
    </submittedName>
</protein>
<dbReference type="GO" id="GO:0005615">
    <property type="term" value="C:extracellular space"/>
    <property type="evidence" value="ECO:0007669"/>
    <property type="project" value="TreeGrafter"/>
</dbReference>
<dbReference type="Gene3D" id="3.40.390.10">
    <property type="entry name" value="Collagenase (Catalytic Domain)"/>
    <property type="match status" value="1"/>
</dbReference>
<feature type="domain" description="Peptidase M10 metallopeptidase" evidence="5">
    <location>
        <begin position="1"/>
        <end position="61"/>
    </location>
</feature>
<reference evidence="6" key="1">
    <citation type="submission" date="2017-02" db="UniProtKB">
        <authorList>
            <consortium name="WormBaseParasite"/>
        </authorList>
    </citation>
    <scope>IDENTIFICATION</scope>
</reference>
<keyword evidence="3" id="KW-0378">Hydrolase</keyword>
<name>A0A0M3KGE1_ANISI</name>
<dbReference type="PANTHER" id="PTHR10201">
    <property type="entry name" value="MATRIX METALLOPROTEINASE"/>
    <property type="match status" value="1"/>
</dbReference>